<feature type="domain" description="Ketoreductase" evidence="4">
    <location>
        <begin position="7"/>
        <end position="204"/>
    </location>
</feature>
<dbReference type="PRINTS" id="PR00081">
    <property type="entry name" value="GDHRDH"/>
</dbReference>
<dbReference type="SUPFAM" id="SSF51735">
    <property type="entry name" value="NAD(P)-binding Rossmann-fold domains"/>
    <property type="match status" value="1"/>
</dbReference>
<evidence type="ECO:0000256" key="1">
    <source>
        <dbReference type="ARBA" id="ARBA00006484"/>
    </source>
</evidence>
<dbReference type="EMBL" id="RXIL01000143">
    <property type="protein sequence ID" value="RZN67143.1"/>
    <property type="molecule type" value="Genomic_DNA"/>
</dbReference>
<dbReference type="InterPro" id="IPR057326">
    <property type="entry name" value="KR_dom"/>
</dbReference>
<dbReference type="PANTHER" id="PTHR45024">
    <property type="entry name" value="DEHYDROGENASES, SHORT CHAIN"/>
    <property type="match status" value="1"/>
</dbReference>
<keyword evidence="2" id="KW-0560">Oxidoreductase</keyword>
<dbReference type="NCBIfam" id="NF005861">
    <property type="entry name" value="PRK07791.1"/>
    <property type="match status" value="1"/>
</dbReference>
<evidence type="ECO:0000313" key="5">
    <source>
        <dbReference type="EMBL" id="RZN67143.1"/>
    </source>
</evidence>
<dbReference type="GO" id="GO:0016491">
    <property type="term" value="F:oxidoreductase activity"/>
    <property type="evidence" value="ECO:0007669"/>
    <property type="project" value="UniProtKB-KW"/>
</dbReference>
<evidence type="ECO:0000313" key="6">
    <source>
        <dbReference type="Proteomes" id="UP000320766"/>
    </source>
</evidence>
<sequence>MGLLDGKVAIVTGAGRGIGREDALVLAKEGAKVVVADVGTARDEMTTEKGPADEVVDEIKKAGGEAMASYTNVADFNATKEMIDNTVKEFGELNILVNNAGILRDRMLVNMNEAEWDAVIAVHLKGTFNCTRHAAAYWRKESKEGRDRGGSVINMASDAGLIGNPGQTNYGAAKAGIAAFTIISAAELGRYGVRINCIVPVARTRLTLETPGAVGMMMAEKPPEGEFDILDPKNMTGVIAYLGSDEAKEITGRVFHIAGGKVHMMDGWHGVASIEKDGRWEPSELVPKMKELVESVEIEDISTKMTWWM</sequence>
<dbReference type="PRINTS" id="PR00080">
    <property type="entry name" value="SDRFAMILY"/>
</dbReference>
<dbReference type="PANTHER" id="PTHR45024:SF2">
    <property type="entry name" value="SCP2 DOMAIN-CONTAINING PROTEIN"/>
    <property type="match status" value="1"/>
</dbReference>
<dbReference type="AlphaFoldDB" id="A0A520KUT9"/>
<dbReference type="InterPro" id="IPR051687">
    <property type="entry name" value="Peroxisomal_Beta-Oxidation"/>
</dbReference>
<dbReference type="SMART" id="SM00822">
    <property type="entry name" value="PKS_KR"/>
    <property type="match status" value="1"/>
</dbReference>
<name>A0A520KUT9_9EURY</name>
<comment type="caution">
    <text evidence="5">The sequence shown here is derived from an EMBL/GenBank/DDBJ whole genome shotgun (WGS) entry which is preliminary data.</text>
</comment>
<dbReference type="InterPro" id="IPR036291">
    <property type="entry name" value="NAD(P)-bd_dom_sf"/>
</dbReference>
<accession>A0A520KUT9</accession>
<proteinExistence type="inferred from homology"/>
<dbReference type="Pfam" id="PF00106">
    <property type="entry name" value="adh_short"/>
    <property type="match status" value="1"/>
</dbReference>
<evidence type="ECO:0000259" key="4">
    <source>
        <dbReference type="SMART" id="SM00822"/>
    </source>
</evidence>
<dbReference type="FunFam" id="3.40.50.720:FF:000446">
    <property type="entry name" value="Short chain dehydrogenase"/>
    <property type="match status" value="1"/>
</dbReference>
<evidence type="ECO:0000256" key="3">
    <source>
        <dbReference type="RuleBase" id="RU000363"/>
    </source>
</evidence>
<dbReference type="Gene3D" id="3.40.50.720">
    <property type="entry name" value="NAD(P)-binding Rossmann-like Domain"/>
    <property type="match status" value="1"/>
</dbReference>
<comment type="similarity">
    <text evidence="1 3">Belongs to the short-chain dehydrogenases/reductases (SDR) family.</text>
</comment>
<protein>
    <submittedName>
        <fullName evidence="5">SDR family NAD(P)-dependent oxidoreductase</fullName>
    </submittedName>
</protein>
<evidence type="ECO:0000256" key="2">
    <source>
        <dbReference type="ARBA" id="ARBA00023002"/>
    </source>
</evidence>
<organism evidence="5 6">
    <name type="scientific">Candidatus Methanolliviera hydrocarbonicum</name>
    <dbReference type="NCBI Taxonomy" id="2491085"/>
    <lineage>
        <taxon>Archaea</taxon>
        <taxon>Methanobacteriati</taxon>
        <taxon>Methanobacteriota</taxon>
        <taxon>Candidatus Methanoliparia</taxon>
        <taxon>Candidatus Methanoliparales</taxon>
        <taxon>Candidatus Methanollivieraceae</taxon>
        <taxon>Candidatus Methanolliviera</taxon>
    </lineage>
</organism>
<dbReference type="Proteomes" id="UP000320766">
    <property type="component" value="Unassembled WGS sequence"/>
</dbReference>
<gene>
    <name evidence="5" type="ORF">EF807_07890</name>
</gene>
<dbReference type="InterPro" id="IPR002347">
    <property type="entry name" value="SDR_fam"/>
</dbReference>
<reference evidence="5 6" key="1">
    <citation type="journal article" date="2019" name="Nat. Microbiol.">
        <title>Wide diversity of methane and short-chain alkane metabolisms in uncultured archaea.</title>
        <authorList>
            <person name="Borrel G."/>
            <person name="Adam P.S."/>
            <person name="McKay L.J."/>
            <person name="Chen L.X."/>
            <person name="Sierra-Garcia I.N."/>
            <person name="Sieber C.M."/>
            <person name="Letourneur Q."/>
            <person name="Ghozlane A."/>
            <person name="Andersen G.L."/>
            <person name="Li W.J."/>
            <person name="Hallam S.J."/>
            <person name="Muyzer G."/>
            <person name="de Oliveira V.M."/>
            <person name="Inskeep W.P."/>
            <person name="Banfield J.F."/>
            <person name="Gribaldo S."/>
        </authorList>
    </citation>
    <scope>NUCLEOTIDE SEQUENCE [LARGE SCALE GENOMIC DNA]</scope>
    <source>
        <strain evidence="5">NM1b</strain>
    </source>
</reference>